<dbReference type="Proteomes" id="UP000294856">
    <property type="component" value="Unassembled WGS sequence"/>
</dbReference>
<dbReference type="Pfam" id="PF00561">
    <property type="entry name" value="Abhydrolase_1"/>
    <property type="match status" value="1"/>
</dbReference>
<name>A0A4R1FNP7_9NOCA</name>
<dbReference type="STRING" id="1210063.GCA_001612665_00397"/>
<dbReference type="SUPFAM" id="SSF53474">
    <property type="entry name" value="alpha/beta-Hydrolases"/>
    <property type="match status" value="1"/>
</dbReference>
<protein>
    <submittedName>
        <fullName evidence="3">Pimeloyl-ACP methyl ester carboxylesterase</fullName>
    </submittedName>
</protein>
<evidence type="ECO:0000313" key="4">
    <source>
        <dbReference type="Proteomes" id="UP000294856"/>
    </source>
</evidence>
<gene>
    <name evidence="3" type="ORF">DFR71_2738</name>
</gene>
<dbReference type="PANTHER" id="PTHR43798:SF33">
    <property type="entry name" value="HYDROLASE, PUTATIVE (AFU_ORTHOLOGUE AFUA_2G14860)-RELATED"/>
    <property type="match status" value="1"/>
</dbReference>
<organism evidence="3 4">
    <name type="scientific">Nocardia alba</name>
    <dbReference type="NCBI Taxonomy" id="225051"/>
    <lineage>
        <taxon>Bacteria</taxon>
        <taxon>Bacillati</taxon>
        <taxon>Actinomycetota</taxon>
        <taxon>Actinomycetes</taxon>
        <taxon>Mycobacteriales</taxon>
        <taxon>Nocardiaceae</taxon>
        <taxon>Nocardia</taxon>
    </lineage>
</organism>
<dbReference type="GO" id="GO:0046464">
    <property type="term" value="P:acylglycerol catabolic process"/>
    <property type="evidence" value="ECO:0007669"/>
    <property type="project" value="TreeGrafter"/>
</dbReference>
<accession>A0A4R1FNP7</accession>
<proteinExistence type="predicted"/>
<evidence type="ECO:0000259" key="2">
    <source>
        <dbReference type="Pfam" id="PF00561"/>
    </source>
</evidence>
<evidence type="ECO:0000256" key="1">
    <source>
        <dbReference type="SAM" id="MobiDB-lite"/>
    </source>
</evidence>
<dbReference type="InterPro" id="IPR029058">
    <property type="entry name" value="AB_hydrolase_fold"/>
</dbReference>
<sequence>MTPVNLSSRRAAPTTEPGHQTGSRALMTGRVPTRFVEASDGVRLAVHEQGNPDAPTVLCVHGFPDDHQVWVGIASELESTLHVVTYDVRGSGGSGKPKQIRDYRLDQLADDIGRVIDAVSPARPVHLLAHDWGSVQAWHASTDPAQRYRIASLTSVSGPCLDHVPFWIKSRLAAGPRGWTDVLGMWKSPFYMGFFQLPWLAPLVCRLGLVDAAIALASRLEVGAPPADASAHRARDNRAGLKIYTANLLPRLLRPEQRTTDRPVQVLTPHRDIFITPASQTDIGRWAADSAIHAIDGGHWAPLFNPTAVADLVRTFVSEHDAKTTDTNGEIR</sequence>
<keyword evidence="4" id="KW-1185">Reference proteome</keyword>
<reference evidence="3 4" key="1">
    <citation type="submission" date="2019-03" db="EMBL/GenBank/DDBJ databases">
        <title>Genomic Encyclopedia of Type Strains, Phase IV (KMG-IV): sequencing the most valuable type-strain genomes for metagenomic binning, comparative biology and taxonomic classification.</title>
        <authorList>
            <person name="Goeker M."/>
        </authorList>
    </citation>
    <scope>NUCLEOTIDE SEQUENCE [LARGE SCALE GENOMIC DNA]</scope>
    <source>
        <strain evidence="3 4">DSM 44684</strain>
    </source>
</reference>
<dbReference type="GO" id="GO:0016020">
    <property type="term" value="C:membrane"/>
    <property type="evidence" value="ECO:0007669"/>
    <property type="project" value="TreeGrafter"/>
</dbReference>
<feature type="domain" description="AB hydrolase-1" evidence="2">
    <location>
        <begin position="55"/>
        <end position="164"/>
    </location>
</feature>
<evidence type="ECO:0000313" key="3">
    <source>
        <dbReference type="EMBL" id="TCJ96706.1"/>
    </source>
</evidence>
<dbReference type="RefSeq" id="WP_243654872.1">
    <property type="nucleotide sequence ID" value="NZ_SMFR01000002.1"/>
</dbReference>
<dbReference type="InterPro" id="IPR050266">
    <property type="entry name" value="AB_hydrolase_sf"/>
</dbReference>
<dbReference type="InterPro" id="IPR000073">
    <property type="entry name" value="AB_hydrolase_1"/>
</dbReference>
<dbReference type="Gene3D" id="3.40.50.1820">
    <property type="entry name" value="alpha/beta hydrolase"/>
    <property type="match status" value="1"/>
</dbReference>
<feature type="region of interest" description="Disordered" evidence="1">
    <location>
        <begin position="1"/>
        <end position="29"/>
    </location>
</feature>
<dbReference type="PANTHER" id="PTHR43798">
    <property type="entry name" value="MONOACYLGLYCEROL LIPASE"/>
    <property type="match status" value="1"/>
</dbReference>
<comment type="caution">
    <text evidence="3">The sequence shown here is derived from an EMBL/GenBank/DDBJ whole genome shotgun (WGS) entry which is preliminary data.</text>
</comment>
<dbReference type="GO" id="GO:0047372">
    <property type="term" value="F:monoacylglycerol lipase activity"/>
    <property type="evidence" value="ECO:0007669"/>
    <property type="project" value="TreeGrafter"/>
</dbReference>
<dbReference type="EMBL" id="SMFR01000002">
    <property type="protein sequence ID" value="TCJ96706.1"/>
    <property type="molecule type" value="Genomic_DNA"/>
</dbReference>
<dbReference type="AlphaFoldDB" id="A0A4R1FNP7"/>